<keyword evidence="5" id="KW-1185">Reference proteome</keyword>
<dbReference type="RefSeq" id="WP_102451906.1">
    <property type="nucleotide sequence ID" value="NZ_JABBXC010000005.1"/>
</dbReference>
<dbReference type="EMBL" id="JABCJR010000006">
    <property type="protein sequence ID" value="NMR69199.1"/>
    <property type="molecule type" value="Genomic_DNA"/>
</dbReference>
<feature type="region of interest" description="Disordered" evidence="1">
    <location>
        <begin position="198"/>
        <end position="235"/>
    </location>
</feature>
<name>A0ABX1U7G5_9VIBR</name>
<feature type="chain" id="PRO_5045657639" evidence="2">
    <location>
        <begin position="27"/>
        <end position="257"/>
    </location>
</feature>
<dbReference type="Gene3D" id="3.30.1340.30">
    <property type="match status" value="1"/>
</dbReference>
<dbReference type="Proteomes" id="UP000590068">
    <property type="component" value="Unassembled WGS sequence"/>
</dbReference>
<evidence type="ECO:0000313" key="4">
    <source>
        <dbReference type="EMBL" id="NMR69199.1"/>
    </source>
</evidence>
<evidence type="ECO:0000259" key="3">
    <source>
        <dbReference type="PROSITE" id="PS50914"/>
    </source>
</evidence>
<gene>
    <name evidence="4" type="ORF">HJ568_04330</name>
</gene>
<evidence type="ECO:0000313" key="5">
    <source>
        <dbReference type="Proteomes" id="UP000590068"/>
    </source>
</evidence>
<organism evidence="4 5">
    <name type="scientific">Vibrio breoganii</name>
    <dbReference type="NCBI Taxonomy" id="553239"/>
    <lineage>
        <taxon>Bacteria</taxon>
        <taxon>Pseudomonadati</taxon>
        <taxon>Pseudomonadota</taxon>
        <taxon>Gammaproteobacteria</taxon>
        <taxon>Vibrionales</taxon>
        <taxon>Vibrionaceae</taxon>
        <taxon>Vibrio</taxon>
    </lineage>
</organism>
<reference evidence="4 5" key="1">
    <citation type="submission" date="2020-04" db="EMBL/GenBank/DDBJ databases">
        <title>WGS-Seq of Vibrio isolated by the O'Toole Lab.</title>
        <authorList>
            <person name="Mckone K.P."/>
            <person name="Whitaker R."/>
            <person name="Sevigney J.L."/>
            <person name="Herring J.B."/>
            <person name="O'Toole G."/>
        </authorList>
    </citation>
    <scope>NUCLEOTIDE SEQUENCE [LARGE SCALE GENOMIC DNA]</scope>
    <source>
        <strain evidence="4 5">BS_02</strain>
    </source>
</reference>
<dbReference type="InterPro" id="IPR007055">
    <property type="entry name" value="BON_dom"/>
</dbReference>
<dbReference type="PROSITE" id="PS51257">
    <property type="entry name" value="PROKAR_LIPOPROTEIN"/>
    <property type="match status" value="1"/>
</dbReference>
<comment type="caution">
    <text evidence="4">The sequence shown here is derived from an EMBL/GenBank/DDBJ whole genome shotgun (WGS) entry which is preliminary data.</text>
</comment>
<protein>
    <submittedName>
        <fullName evidence="4">BON domain-containing protein</fullName>
    </submittedName>
</protein>
<dbReference type="PANTHER" id="PTHR34606:SF4">
    <property type="entry name" value="OUTER MEMBRANE LIPOPROTEIN DOLP"/>
    <property type="match status" value="1"/>
</dbReference>
<dbReference type="InterPro" id="IPR051686">
    <property type="entry name" value="Lipoprotein_DolP"/>
</dbReference>
<feature type="domain" description="BON" evidence="3">
    <location>
        <begin position="123"/>
        <end position="190"/>
    </location>
</feature>
<keyword evidence="2" id="KW-0732">Signal</keyword>
<proteinExistence type="predicted"/>
<feature type="signal peptide" evidence="2">
    <location>
        <begin position="1"/>
        <end position="26"/>
    </location>
</feature>
<dbReference type="PANTHER" id="PTHR34606">
    <property type="entry name" value="BON DOMAIN-CONTAINING PROTEIN"/>
    <property type="match status" value="1"/>
</dbReference>
<evidence type="ECO:0000256" key="2">
    <source>
        <dbReference type="SAM" id="SignalP"/>
    </source>
</evidence>
<sequence>MLYTRKLSLYVATILASLLLSGCAGMFVSDSSDIVTDDRSTREIWSDNNIEFEAAALGNKPPFSGKVRVAASSFRGKVVLIGQAPTEELSIQVEEHVEKIAGVKKVYNQLRIQPVINVSQMSRDSWITAKVKSALIGEDKLKGVSVKVITENSEVFLFGYVTPESADIATDTARNVSGVKLVIRGFEIADLATLETKKAPAPTSDAKAPAAEAPVVDSSVEDSALEQADSAADESDIIEGDVVIDRSGDIVEESIEN</sequence>
<feature type="domain" description="BON" evidence="3">
    <location>
        <begin position="46"/>
        <end position="114"/>
    </location>
</feature>
<dbReference type="Pfam" id="PF04972">
    <property type="entry name" value="BON"/>
    <property type="match status" value="2"/>
</dbReference>
<evidence type="ECO:0000256" key="1">
    <source>
        <dbReference type="SAM" id="MobiDB-lite"/>
    </source>
</evidence>
<accession>A0ABX1U7G5</accession>
<dbReference type="PROSITE" id="PS50914">
    <property type="entry name" value="BON"/>
    <property type="match status" value="2"/>
</dbReference>